<evidence type="ECO:0000256" key="3">
    <source>
        <dbReference type="ARBA" id="ARBA00022475"/>
    </source>
</evidence>
<organism evidence="9 10">
    <name type="scientific">Bradyrhizobium vignae</name>
    <dbReference type="NCBI Taxonomy" id="1549949"/>
    <lineage>
        <taxon>Bacteria</taxon>
        <taxon>Pseudomonadati</taxon>
        <taxon>Pseudomonadota</taxon>
        <taxon>Alphaproteobacteria</taxon>
        <taxon>Hyphomicrobiales</taxon>
        <taxon>Nitrobacteraceae</taxon>
        <taxon>Bradyrhizobium</taxon>
    </lineage>
</organism>
<accession>A0ABS4A3H7</accession>
<keyword evidence="10" id="KW-1185">Reference proteome</keyword>
<dbReference type="EMBL" id="JAGIKT010000065">
    <property type="protein sequence ID" value="MBP0114525.1"/>
    <property type="molecule type" value="Genomic_DNA"/>
</dbReference>
<evidence type="ECO:0000256" key="6">
    <source>
        <dbReference type="ARBA" id="ARBA00023136"/>
    </source>
</evidence>
<dbReference type="Pfam" id="PF09335">
    <property type="entry name" value="VTT_dom"/>
    <property type="match status" value="1"/>
</dbReference>
<feature type="transmembrane region" description="Helical" evidence="7">
    <location>
        <begin position="151"/>
        <end position="173"/>
    </location>
</feature>
<evidence type="ECO:0000256" key="2">
    <source>
        <dbReference type="ARBA" id="ARBA00010792"/>
    </source>
</evidence>
<keyword evidence="3 7" id="KW-1003">Cell membrane</keyword>
<dbReference type="PANTHER" id="PTHR30353">
    <property type="entry name" value="INNER MEMBRANE PROTEIN DEDA-RELATED"/>
    <property type="match status" value="1"/>
</dbReference>
<evidence type="ECO:0000313" key="10">
    <source>
        <dbReference type="Proteomes" id="UP000669317"/>
    </source>
</evidence>
<keyword evidence="6 7" id="KW-0472">Membrane</keyword>
<evidence type="ECO:0000256" key="5">
    <source>
        <dbReference type="ARBA" id="ARBA00022989"/>
    </source>
</evidence>
<evidence type="ECO:0000256" key="7">
    <source>
        <dbReference type="RuleBase" id="RU367016"/>
    </source>
</evidence>
<dbReference type="PANTHER" id="PTHR30353:SF15">
    <property type="entry name" value="INNER MEMBRANE PROTEIN YABI"/>
    <property type="match status" value="1"/>
</dbReference>
<keyword evidence="4 7" id="KW-0812">Transmembrane</keyword>
<comment type="subcellular location">
    <subcellularLocation>
        <location evidence="1 7">Cell membrane</location>
        <topology evidence="1 7">Multi-pass membrane protein</topology>
    </subcellularLocation>
</comment>
<dbReference type="RefSeq" id="WP_209296086.1">
    <property type="nucleotide sequence ID" value="NZ_JAGIKT010000065.1"/>
</dbReference>
<feature type="transmembrane region" description="Helical" evidence="7">
    <location>
        <begin position="7"/>
        <end position="28"/>
    </location>
</feature>
<comment type="similarity">
    <text evidence="2 7">Belongs to the DedA family.</text>
</comment>
<comment type="caution">
    <text evidence="9">The sequence shown here is derived from an EMBL/GenBank/DDBJ whole genome shotgun (WGS) entry which is preliminary data.</text>
</comment>
<name>A0ABS4A3H7_9BRAD</name>
<feature type="transmembrane region" description="Helical" evidence="7">
    <location>
        <begin position="59"/>
        <end position="80"/>
    </location>
</feature>
<dbReference type="InterPro" id="IPR032816">
    <property type="entry name" value="VTT_dom"/>
</dbReference>
<proteinExistence type="inferred from homology"/>
<evidence type="ECO:0000256" key="4">
    <source>
        <dbReference type="ARBA" id="ARBA00022692"/>
    </source>
</evidence>
<gene>
    <name evidence="9" type="ORF">JWS04_26340</name>
</gene>
<feature type="transmembrane region" description="Helical" evidence="7">
    <location>
        <begin position="185"/>
        <end position="204"/>
    </location>
</feature>
<evidence type="ECO:0000313" key="9">
    <source>
        <dbReference type="EMBL" id="MBP0114525.1"/>
    </source>
</evidence>
<evidence type="ECO:0000259" key="8">
    <source>
        <dbReference type="Pfam" id="PF09335"/>
    </source>
</evidence>
<protein>
    <submittedName>
        <fullName evidence="9">DedA family protein</fullName>
    </submittedName>
</protein>
<evidence type="ECO:0000256" key="1">
    <source>
        <dbReference type="ARBA" id="ARBA00004651"/>
    </source>
</evidence>
<reference evidence="9 10" key="1">
    <citation type="submission" date="2021-03" db="EMBL/GenBank/DDBJ databases">
        <title>Genome Sequence of Bradyrhizobium vignae strain ISRA400.</title>
        <authorList>
            <person name="Tisa L.S."/>
            <person name="Svistoonoff S."/>
            <person name="Hocher V."/>
            <person name="Fall S."/>
            <person name="Zaiya A."/>
            <person name="Naing D."/>
            <person name="Niang N."/>
            <person name="Diouf A."/>
            <person name="Dasylva M.C."/>
            <person name="Toure O."/>
            <person name="Gueye M."/>
            <person name="Gully D."/>
            <person name="Tisseyre P."/>
            <person name="Simpson S."/>
            <person name="Morris K."/>
            <person name="Thomas W.K."/>
        </authorList>
    </citation>
    <scope>NUCLEOTIDE SEQUENCE [LARGE SCALE GENOMIC DNA]</scope>
    <source>
        <strain evidence="9 10">ISRA400</strain>
    </source>
</reference>
<dbReference type="Proteomes" id="UP000669317">
    <property type="component" value="Unassembled WGS sequence"/>
</dbReference>
<feature type="domain" description="VTT" evidence="8">
    <location>
        <begin position="39"/>
        <end position="162"/>
    </location>
</feature>
<sequence>MTSFLDPLISFVSAHAWLGYLALFLAALLEAVPVVGSVIPGSTIILALSALVPGGELQLPWVLLAAALGAVLGDGSAYWIGHRRQREILNTWPLTNYPRVVAESESFFNRFGTWAVFFARFVPPIRAFVPVTAGALGMAPTKFYAVNVPAILLWAPAHVLPGVLAVSAFHQYFGVPHAGHPFKHVWILTVVGVAIIVGAAIWTIRRRHGSAVAEAKPRA</sequence>
<dbReference type="InterPro" id="IPR032818">
    <property type="entry name" value="DedA-like"/>
</dbReference>
<keyword evidence="5 7" id="KW-1133">Transmembrane helix</keyword>